<evidence type="ECO:0000313" key="3">
    <source>
        <dbReference type="Proteomes" id="UP000264702"/>
    </source>
</evidence>
<accession>A0A372IPB5</accession>
<comment type="caution">
    <text evidence="2">The sequence shown here is derived from an EMBL/GenBank/DDBJ whole genome shotgun (WGS) entry which is preliminary data.</text>
</comment>
<gene>
    <name evidence="2" type="ORF">D0Y96_08625</name>
</gene>
<feature type="domain" description="PIN" evidence="1">
    <location>
        <begin position="2"/>
        <end position="114"/>
    </location>
</feature>
<dbReference type="Pfam" id="PF13470">
    <property type="entry name" value="PIN_3"/>
    <property type="match status" value="1"/>
</dbReference>
<dbReference type="Proteomes" id="UP000264702">
    <property type="component" value="Unassembled WGS sequence"/>
</dbReference>
<dbReference type="InterPro" id="IPR002850">
    <property type="entry name" value="PIN_toxin-like"/>
</dbReference>
<dbReference type="InterPro" id="IPR002716">
    <property type="entry name" value="PIN_dom"/>
</dbReference>
<dbReference type="EMBL" id="QVQT01000003">
    <property type="protein sequence ID" value="RFU16802.1"/>
    <property type="molecule type" value="Genomic_DNA"/>
</dbReference>
<dbReference type="SUPFAM" id="SSF88723">
    <property type="entry name" value="PIN domain-like"/>
    <property type="match status" value="1"/>
</dbReference>
<dbReference type="PANTHER" id="PTHR34610:SF3">
    <property type="entry name" value="SSL7007 PROTEIN"/>
    <property type="match status" value="1"/>
</dbReference>
<dbReference type="OrthoDB" id="5243920at2"/>
<dbReference type="PANTHER" id="PTHR34610">
    <property type="entry name" value="SSL7007 PROTEIN"/>
    <property type="match status" value="1"/>
</dbReference>
<dbReference type="NCBIfam" id="TIGR00305">
    <property type="entry name" value="putative toxin-antitoxin system toxin component, PIN family"/>
    <property type="match status" value="1"/>
</dbReference>
<keyword evidence="3" id="KW-1185">Reference proteome</keyword>
<evidence type="ECO:0000259" key="1">
    <source>
        <dbReference type="Pfam" id="PF13470"/>
    </source>
</evidence>
<dbReference type="AlphaFoldDB" id="A0A372IPB5"/>
<proteinExistence type="predicted"/>
<dbReference type="InterPro" id="IPR029060">
    <property type="entry name" value="PIN-like_dom_sf"/>
</dbReference>
<dbReference type="RefSeq" id="WP_117299703.1">
    <property type="nucleotide sequence ID" value="NZ_QVQT02000003.1"/>
</dbReference>
<protein>
    <submittedName>
        <fullName evidence="2">Putative toxin-antitoxin system toxin component, PIN family</fullName>
    </submittedName>
</protein>
<reference evidence="2 3" key="1">
    <citation type="submission" date="2018-08" db="EMBL/GenBank/DDBJ databases">
        <title>Acidipila sp. 4G-K13, an acidobacterium isolated from forest soil.</title>
        <authorList>
            <person name="Gao Z.-H."/>
            <person name="Qiu L.-H."/>
        </authorList>
    </citation>
    <scope>NUCLEOTIDE SEQUENCE [LARGE SCALE GENOMIC DNA]</scope>
    <source>
        <strain evidence="2 3">4G-K13</strain>
    </source>
</reference>
<name>A0A372IPB5_9BACT</name>
<organism evidence="2 3">
    <name type="scientific">Paracidobacterium acidisoli</name>
    <dbReference type="NCBI Taxonomy" id="2303751"/>
    <lineage>
        <taxon>Bacteria</taxon>
        <taxon>Pseudomonadati</taxon>
        <taxon>Acidobacteriota</taxon>
        <taxon>Terriglobia</taxon>
        <taxon>Terriglobales</taxon>
        <taxon>Acidobacteriaceae</taxon>
        <taxon>Paracidobacterium</taxon>
    </lineage>
</organism>
<sequence>MRLVLDTSVLVAAIRSNQGASSQLLQSALERRFVLLLSVPLMIEYEAVLTRPEHLTASGLTASEVGALTDAIAAVAEPVHLSFLWRPMLRDPDDDMVLEAAVNGGVDALVTFNLRDFDELAKGFDIAVLTPKEALGRIGKR</sequence>
<evidence type="ECO:0000313" key="2">
    <source>
        <dbReference type="EMBL" id="RFU16802.1"/>
    </source>
</evidence>